<evidence type="ECO:0000313" key="1">
    <source>
        <dbReference type="EMBL" id="ALJ91982.1"/>
    </source>
</evidence>
<proteinExistence type="predicted"/>
<accession>A0ABN4IM02</accession>
<dbReference type="EMBL" id="CP010822">
    <property type="protein sequence ID" value="ALJ91982.1"/>
    <property type="molecule type" value="Genomic_DNA"/>
</dbReference>
<organism evidence="1 2">
    <name type="scientific">Thermus aquaticus (strain ATCC BAA-2747 / Y51MC23)</name>
    <dbReference type="NCBI Taxonomy" id="498848"/>
    <lineage>
        <taxon>Bacteria</taxon>
        <taxon>Thermotogati</taxon>
        <taxon>Deinococcota</taxon>
        <taxon>Deinococci</taxon>
        <taxon>Thermales</taxon>
        <taxon>Thermaceae</taxon>
        <taxon>Thermus</taxon>
    </lineage>
</organism>
<evidence type="ECO:0000313" key="2">
    <source>
        <dbReference type="Proteomes" id="UP000058660"/>
    </source>
</evidence>
<dbReference type="Proteomes" id="UP000058660">
    <property type="component" value="Chromosome"/>
</dbReference>
<protein>
    <submittedName>
        <fullName evidence="1">Uncharacterized protein</fullName>
    </submittedName>
</protein>
<keyword evidence="2" id="KW-1185">Reference proteome</keyword>
<reference evidence="2" key="1">
    <citation type="journal article" date="2015" name="PLoS ONE">
        <title>Complete Genome Sequence of Thermus aquaticus Y51MC23.</title>
        <authorList>
            <person name="Brumm P.J."/>
            <person name="Monsma S."/>
            <person name="Keough B."/>
            <person name="Jasinovica S."/>
            <person name="Ferguson E."/>
            <person name="Schoenfeld T."/>
            <person name="Lodes M."/>
            <person name="Mead D.A."/>
        </authorList>
    </citation>
    <scope>NUCLEOTIDE SEQUENCE [LARGE SCALE GENOMIC DNA]</scope>
    <source>
        <strain evidence="2">BAA-2747 / Y51MC23</strain>
    </source>
</reference>
<name>A0ABN4IM02_THEA5</name>
<sequence length="44" mass="5059">MRSFIAHRSKERWGQGYAFSLALSGGAMLPHPFHERKMSQRNAL</sequence>
<gene>
    <name evidence="1" type="ORF">TO73_2172</name>
</gene>